<organism evidence="1 2">
    <name type="scientific">Acaryochloris marina (strain MBIC 11017)</name>
    <dbReference type="NCBI Taxonomy" id="329726"/>
    <lineage>
        <taxon>Bacteria</taxon>
        <taxon>Bacillati</taxon>
        <taxon>Cyanobacteriota</taxon>
        <taxon>Cyanophyceae</taxon>
        <taxon>Acaryochloridales</taxon>
        <taxon>Acaryochloridaceae</taxon>
        <taxon>Acaryochloris</taxon>
    </lineage>
</organism>
<dbReference type="EMBL" id="CP000828">
    <property type="protein sequence ID" value="ABW28037.1"/>
    <property type="molecule type" value="Genomic_DNA"/>
</dbReference>
<gene>
    <name evidence="1" type="ordered locus">AM1_3042</name>
</gene>
<evidence type="ECO:0000313" key="2">
    <source>
        <dbReference type="Proteomes" id="UP000000268"/>
    </source>
</evidence>
<dbReference type="Proteomes" id="UP000000268">
    <property type="component" value="Chromosome"/>
</dbReference>
<sequence length="50" mass="5724">MQPPKSPILGDFEPIIKLDNRTENLKHCSLKSDFAYLCGEIGKVPHWWGI</sequence>
<proteinExistence type="predicted"/>
<name>B0CCK8_ACAM1</name>
<accession>B0CCK8</accession>
<dbReference type="STRING" id="329726.AM1_3042"/>
<keyword evidence="2" id="KW-1185">Reference proteome</keyword>
<evidence type="ECO:0000313" key="1">
    <source>
        <dbReference type="EMBL" id="ABW28037.1"/>
    </source>
</evidence>
<protein>
    <submittedName>
        <fullName evidence="1">Uncharacterized protein</fullName>
    </submittedName>
</protein>
<dbReference type="KEGG" id="amr:AM1_3042"/>
<reference evidence="1 2" key="1">
    <citation type="journal article" date="2008" name="Proc. Natl. Acad. Sci. U.S.A.">
        <title>Niche adaptation and genome expansion in the chlorophyll d-producing cyanobacterium Acaryochloris marina.</title>
        <authorList>
            <person name="Swingley W.D."/>
            <person name="Chen M."/>
            <person name="Cheung P.C."/>
            <person name="Conrad A.L."/>
            <person name="Dejesa L.C."/>
            <person name="Hao J."/>
            <person name="Honchak B.M."/>
            <person name="Karbach L.E."/>
            <person name="Kurdoglu A."/>
            <person name="Lahiri S."/>
            <person name="Mastrian S.D."/>
            <person name="Miyashita H."/>
            <person name="Page L."/>
            <person name="Ramakrishna P."/>
            <person name="Satoh S."/>
            <person name="Sattley W.M."/>
            <person name="Shimada Y."/>
            <person name="Taylor H.L."/>
            <person name="Tomo T."/>
            <person name="Tsuchiya T."/>
            <person name="Wang Z.T."/>
            <person name="Raymond J."/>
            <person name="Mimuro M."/>
            <person name="Blankenship R.E."/>
            <person name="Touchman J.W."/>
        </authorList>
    </citation>
    <scope>NUCLEOTIDE SEQUENCE [LARGE SCALE GENOMIC DNA]</scope>
    <source>
        <strain evidence="2">MBIC 11017</strain>
    </source>
</reference>
<dbReference type="HOGENOM" id="CLU_3113307_0_0_3"/>
<dbReference type="AlphaFoldDB" id="B0CCK8"/>